<evidence type="ECO:0008006" key="4">
    <source>
        <dbReference type="Google" id="ProtNLM"/>
    </source>
</evidence>
<dbReference type="InterPro" id="IPR053842">
    <property type="entry name" value="NikA-like"/>
</dbReference>
<protein>
    <recommendedName>
        <fullName evidence="4">Ribbon-helix-helix protein, CopG family</fullName>
    </recommendedName>
</protein>
<evidence type="ECO:0000256" key="1">
    <source>
        <dbReference type="SAM" id="Coils"/>
    </source>
</evidence>
<evidence type="ECO:0000313" key="2">
    <source>
        <dbReference type="EMBL" id="MEZ6853082.1"/>
    </source>
</evidence>
<sequence>MNKKLPENIRKVCMKSYITESERDRIAALAEQCGLSVSEFIRRVALGQEINSKIDKEAFLDLLRVNADLGRLGGLFKLALTENARKVTSHREMRRILHEIEDRQEELRQLISTTEKVVLNRSSMKEKR</sequence>
<feature type="coiled-coil region" evidence="1">
    <location>
        <begin position="90"/>
        <end position="117"/>
    </location>
</feature>
<accession>A0ABV4JQQ1</accession>
<gene>
    <name evidence="2" type="ORF">AB2Z07_06010</name>
</gene>
<dbReference type="Pfam" id="PF21983">
    <property type="entry name" value="NikA-like"/>
    <property type="match status" value="1"/>
</dbReference>
<proteinExistence type="predicted"/>
<dbReference type="RefSeq" id="WP_371150239.1">
    <property type="nucleotide sequence ID" value="NZ_JBFSOO010000003.1"/>
</dbReference>
<keyword evidence="3" id="KW-1185">Reference proteome</keyword>
<reference evidence="2 3" key="1">
    <citation type="submission" date="2024-07" db="EMBL/GenBank/DDBJ databases">
        <title>Active virus-host system and metabolic interactions in a Lokiarchaeon culture.</title>
        <authorList>
            <person name="Ponce Toledo R.I."/>
            <person name="Rodrigues Oliveira T."/>
            <person name="Schleper C."/>
        </authorList>
    </citation>
    <scope>NUCLEOTIDE SEQUENCE [LARGE SCALE GENOMIC DNA]</scope>
    <source>
        <strain evidence="2 3">B35</strain>
    </source>
</reference>
<keyword evidence="1" id="KW-0175">Coiled coil</keyword>
<name>A0ABV4JQQ1_9BACT</name>
<evidence type="ECO:0000313" key="3">
    <source>
        <dbReference type="Proteomes" id="UP001568358"/>
    </source>
</evidence>
<dbReference type="Proteomes" id="UP001568358">
    <property type="component" value="Unassembled WGS sequence"/>
</dbReference>
<organism evidence="2 3">
    <name type="scientific">Halodesulfovibrio aestuarii</name>
    <dbReference type="NCBI Taxonomy" id="126333"/>
    <lineage>
        <taxon>Bacteria</taxon>
        <taxon>Pseudomonadati</taxon>
        <taxon>Thermodesulfobacteriota</taxon>
        <taxon>Desulfovibrionia</taxon>
        <taxon>Desulfovibrionales</taxon>
        <taxon>Desulfovibrionaceae</taxon>
        <taxon>Halodesulfovibrio</taxon>
    </lineage>
</organism>
<comment type="caution">
    <text evidence="2">The sequence shown here is derived from an EMBL/GenBank/DDBJ whole genome shotgun (WGS) entry which is preliminary data.</text>
</comment>
<dbReference type="EMBL" id="JBFSOO010000003">
    <property type="protein sequence ID" value="MEZ6853082.1"/>
    <property type="molecule type" value="Genomic_DNA"/>
</dbReference>